<evidence type="ECO:0000256" key="1">
    <source>
        <dbReference type="SAM" id="SignalP"/>
    </source>
</evidence>
<organism evidence="2 3">
    <name type="scientific">Georgenia halotolerans</name>
    <dbReference type="NCBI Taxonomy" id="3028317"/>
    <lineage>
        <taxon>Bacteria</taxon>
        <taxon>Bacillati</taxon>
        <taxon>Actinomycetota</taxon>
        <taxon>Actinomycetes</taxon>
        <taxon>Micrococcales</taxon>
        <taxon>Bogoriellaceae</taxon>
        <taxon>Georgenia</taxon>
    </lineage>
</organism>
<feature type="chain" id="PRO_5045289189" evidence="1">
    <location>
        <begin position="18"/>
        <end position="69"/>
    </location>
</feature>
<dbReference type="Gene3D" id="3.40.50.880">
    <property type="match status" value="1"/>
</dbReference>
<dbReference type="Proteomes" id="UP001165561">
    <property type="component" value="Unassembled WGS sequence"/>
</dbReference>
<gene>
    <name evidence="2" type="ORF">PU560_01645</name>
</gene>
<reference evidence="2" key="1">
    <citation type="submission" date="2023-02" db="EMBL/GenBank/DDBJ databases">
        <title>Georgenia sp.10Sc9-8, isolated from a soil sample collected from the Taklamakan desert.</title>
        <authorList>
            <person name="Liu S."/>
        </authorList>
    </citation>
    <scope>NUCLEOTIDE SEQUENCE</scope>
    <source>
        <strain evidence="2">10Sc9-8</strain>
    </source>
</reference>
<accession>A0ABT5TW99</accession>
<comment type="caution">
    <text evidence="2">The sequence shown here is derived from an EMBL/GenBank/DDBJ whole genome shotgun (WGS) entry which is preliminary data.</text>
</comment>
<keyword evidence="1" id="KW-0732">Signal</keyword>
<dbReference type="EMBL" id="JARACI010000313">
    <property type="protein sequence ID" value="MDD9205166.1"/>
    <property type="molecule type" value="Genomic_DNA"/>
</dbReference>
<evidence type="ECO:0000313" key="2">
    <source>
        <dbReference type="EMBL" id="MDD9205166.1"/>
    </source>
</evidence>
<proteinExistence type="predicted"/>
<protein>
    <submittedName>
        <fullName evidence="2">Uncharacterized protein</fullName>
    </submittedName>
</protein>
<keyword evidence="3" id="KW-1185">Reference proteome</keyword>
<feature type="non-terminal residue" evidence="2">
    <location>
        <position position="69"/>
    </location>
</feature>
<feature type="signal peptide" evidence="1">
    <location>
        <begin position="1"/>
        <end position="17"/>
    </location>
</feature>
<sequence>MLAGTLLAPLAVTGALAETAEPPPQEPAAQAEEFSALVFSATAGFRHGSIEEGVAAIEQLGADNGFSVD</sequence>
<dbReference type="InterPro" id="IPR029062">
    <property type="entry name" value="Class_I_gatase-like"/>
</dbReference>
<name>A0ABT5TW99_9MICO</name>
<evidence type="ECO:0000313" key="3">
    <source>
        <dbReference type="Proteomes" id="UP001165561"/>
    </source>
</evidence>